<dbReference type="EMBL" id="CACRZD030000004">
    <property type="protein sequence ID" value="CAA6657925.1"/>
    <property type="molecule type" value="Genomic_DNA"/>
</dbReference>
<protein>
    <submittedName>
        <fullName evidence="2">Uncharacterized protein</fullName>
    </submittedName>
</protein>
<accession>A0A7I8IJ49</accession>
<feature type="compositionally biased region" description="Low complexity" evidence="1">
    <location>
        <begin position="22"/>
        <end position="32"/>
    </location>
</feature>
<feature type="region of interest" description="Disordered" evidence="1">
    <location>
        <begin position="1"/>
        <end position="59"/>
    </location>
</feature>
<reference evidence="2 3" key="1">
    <citation type="submission" date="2019-12" db="EMBL/GenBank/DDBJ databases">
        <authorList>
            <person name="Scholz U."/>
            <person name="Mascher M."/>
            <person name="Fiebig A."/>
        </authorList>
    </citation>
    <scope>NUCLEOTIDE SEQUENCE</scope>
</reference>
<dbReference type="EMBL" id="LR743591">
    <property type="protein sequence ID" value="CAA2618208.1"/>
    <property type="molecule type" value="Genomic_DNA"/>
</dbReference>
<evidence type="ECO:0000256" key="1">
    <source>
        <dbReference type="SAM" id="MobiDB-lite"/>
    </source>
</evidence>
<proteinExistence type="predicted"/>
<feature type="compositionally biased region" description="Low complexity" evidence="1">
    <location>
        <begin position="1"/>
        <end position="12"/>
    </location>
</feature>
<keyword evidence="3" id="KW-1185">Reference proteome</keyword>
<gene>
    <name evidence="2" type="ORF">SI7747_04004375</name>
</gene>
<sequence>MAAASFSPPAAGAAGGPPCRPAPRGLQLRRLGLAGGFPRPETRRRRASSPTPHAIVPKK</sequence>
<organism evidence="2">
    <name type="scientific">Spirodela intermedia</name>
    <name type="common">Intermediate duckweed</name>
    <dbReference type="NCBI Taxonomy" id="51605"/>
    <lineage>
        <taxon>Eukaryota</taxon>
        <taxon>Viridiplantae</taxon>
        <taxon>Streptophyta</taxon>
        <taxon>Embryophyta</taxon>
        <taxon>Tracheophyta</taxon>
        <taxon>Spermatophyta</taxon>
        <taxon>Magnoliopsida</taxon>
        <taxon>Liliopsida</taxon>
        <taxon>Araceae</taxon>
        <taxon>Lemnoideae</taxon>
        <taxon>Spirodela</taxon>
    </lineage>
</organism>
<evidence type="ECO:0000313" key="2">
    <source>
        <dbReference type="EMBL" id="CAA2618208.1"/>
    </source>
</evidence>
<name>A0A7I8IJ49_SPIIN</name>
<evidence type="ECO:0000313" key="3">
    <source>
        <dbReference type="Proteomes" id="UP001189122"/>
    </source>
</evidence>
<dbReference type="Proteomes" id="UP001189122">
    <property type="component" value="Unassembled WGS sequence"/>
</dbReference>
<dbReference type="AlphaFoldDB" id="A0A7I8IJ49"/>